<feature type="compositionally biased region" description="Polar residues" evidence="1">
    <location>
        <begin position="34"/>
        <end position="48"/>
    </location>
</feature>
<proteinExistence type="predicted"/>
<evidence type="ECO:0008006" key="3">
    <source>
        <dbReference type="Google" id="ProtNLM"/>
    </source>
</evidence>
<dbReference type="InterPro" id="IPR044998">
    <property type="entry name" value="Timeless"/>
</dbReference>
<feature type="compositionally biased region" description="Acidic residues" evidence="1">
    <location>
        <begin position="514"/>
        <end position="526"/>
    </location>
</feature>
<feature type="region of interest" description="Disordered" evidence="1">
    <location>
        <begin position="34"/>
        <end position="69"/>
    </location>
</feature>
<dbReference type="GO" id="GO:0043111">
    <property type="term" value="P:replication fork arrest"/>
    <property type="evidence" value="ECO:0007669"/>
    <property type="project" value="TreeGrafter"/>
</dbReference>
<dbReference type="GO" id="GO:0006281">
    <property type="term" value="P:DNA repair"/>
    <property type="evidence" value="ECO:0007669"/>
    <property type="project" value="TreeGrafter"/>
</dbReference>
<feature type="region of interest" description="Disordered" evidence="1">
    <location>
        <begin position="504"/>
        <end position="526"/>
    </location>
</feature>
<feature type="region of interest" description="Disordered" evidence="1">
    <location>
        <begin position="256"/>
        <end position="301"/>
    </location>
</feature>
<dbReference type="GO" id="GO:0000076">
    <property type="term" value="P:DNA replication checkpoint signaling"/>
    <property type="evidence" value="ECO:0007669"/>
    <property type="project" value="TreeGrafter"/>
</dbReference>
<organism evidence="2">
    <name type="scientific">Fagus sylvatica</name>
    <name type="common">Beechnut</name>
    <dbReference type="NCBI Taxonomy" id="28930"/>
    <lineage>
        <taxon>Eukaryota</taxon>
        <taxon>Viridiplantae</taxon>
        <taxon>Streptophyta</taxon>
        <taxon>Embryophyta</taxon>
        <taxon>Tracheophyta</taxon>
        <taxon>Spermatophyta</taxon>
        <taxon>Magnoliopsida</taxon>
        <taxon>eudicotyledons</taxon>
        <taxon>Gunneridae</taxon>
        <taxon>Pentapetalae</taxon>
        <taxon>rosids</taxon>
        <taxon>fabids</taxon>
        <taxon>Fagales</taxon>
        <taxon>Fagaceae</taxon>
        <taxon>Fagus</taxon>
    </lineage>
</organism>
<accession>A0A2N9GRU7</accession>
<evidence type="ECO:0000256" key="1">
    <source>
        <dbReference type="SAM" id="MobiDB-lite"/>
    </source>
</evidence>
<feature type="region of interest" description="Disordered" evidence="1">
    <location>
        <begin position="1"/>
        <end position="20"/>
    </location>
</feature>
<reference evidence="2" key="1">
    <citation type="submission" date="2018-02" db="EMBL/GenBank/DDBJ databases">
        <authorList>
            <person name="Cohen D.B."/>
            <person name="Kent A.D."/>
        </authorList>
    </citation>
    <scope>NUCLEOTIDE SEQUENCE</scope>
</reference>
<sequence>MSIAQKGSLTNTNPHGKENIMFPAQAGEPEISMSETGNLKSSLPQVDNGSADRGNDDLCYGTGDSSGDEQLDATDEVDFKVSSLISAFANNNIIHKLCWLLKFYKSNSASTNHYIICMLRRITDDLELSPMLYQLSIITTFHSILVEQKSCPSKEYANIVDFLASFVRRMLRKMKSQPILFVEILFWKTRRESHYINAEYLLHEIGSLKKDSRNWENIPEDAELGSSQAKGWTRRNIADALGEDEADVVISHELGYQNNEEKSGEMEGGIPSISDSEINGEEKSDNRGQSMEHESERAPRRKKRIFLGGEMEGKIKDLYEKFKDDRHCSRLIAEVLDPDGKVSPAQISNKLRQLGLKVAPRKKMRYVDKHEGDGKTAERVSNLHNSDDLEGSLLSWPLHKRKRVSAFSEDQEAMIRALYEKCSKDSKSIRGVAYMIANALDAESKFTAVQVSHKLKQLGLWVPQQKRFEAKMHIRNEDSNGLFTDKAHDPEDETLLSLLNRSKKENERRFGEQLPEEIEGLLPEDDSDDELLSSVLERKTRRPLPQSKDEKLTGILIQGTTIQNGPGNGLTEGVNIQDVNNQCSKLKPAPDENAALSHGSLNGTAEAEGTGLASGSLLNVAPVNNLDSLPQPQVDGILADFGDEVAPSASPQINLMRRIGSGNYLGVEPVNNLDNSSHQLVDEELEDLVDELPPNASPKSNVMRRKLRMVLDLEDDD</sequence>
<protein>
    <recommendedName>
        <fullName evidence="3">Timeless N-terminal domain-containing protein</fullName>
    </recommendedName>
</protein>
<gene>
    <name evidence="2" type="ORF">FSB_LOCUS29972</name>
</gene>
<dbReference type="GO" id="GO:0003677">
    <property type="term" value="F:DNA binding"/>
    <property type="evidence" value="ECO:0007669"/>
    <property type="project" value="TreeGrafter"/>
</dbReference>
<name>A0A2N9GRU7_FAGSY</name>
<evidence type="ECO:0000313" key="2">
    <source>
        <dbReference type="EMBL" id="SPD02090.1"/>
    </source>
</evidence>
<dbReference type="GO" id="GO:0031298">
    <property type="term" value="C:replication fork protection complex"/>
    <property type="evidence" value="ECO:0007669"/>
    <property type="project" value="TreeGrafter"/>
</dbReference>
<dbReference type="EMBL" id="OIVN01002261">
    <property type="protein sequence ID" value="SPD02090.1"/>
    <property type="molecule type" value="Genomic_DNA"/>
</dbReference>
<dbReference type="PANTHER" id="PTHR22940:SF4">
    <property type="entry name" value="PROTEIN TIMELESS HOMOLOG"/>
    <property type="match status" value="1"/>
</dbReference>
<dbReference type="AlphaFoldDB" id="A0A2N9GRU7"/>
<dbReference type="PANTHER" id="PTHR22940">
    <property type="entry name" value="TIMEOUT/TIMELESS-2"/>
    <property type="match status" value="1"/>
</dbReference>
<feature type="compositionally biased region" description="Polar residues" evidence="1">
    <location>
        <begin position="1"/>
        <end position="14"/>
    </location>
</feature>
<feature type="compositionally biased region" description="Basic and acidic residues" evidence="1">
    <location>
        <begin position="280"/>
        <end position="298"/>
    </location>
</feature>